<keyword evidence="3" id="KW-1185">Reference proteome</keyword>
<evidence type="ECO:0000256" key="1">
    <source>
        <dbReference type="SAM" id="MobiDB-lite"/>
    </source>
</evidence>
<evidence type="ECO:0000313" key="2">
    <source>
        <dbReference type="EMBL" id="CAG8710856.1"/>
    </source>
</evidence>
<dbReference type="EMBL" id="CAJVPP010010578">
    <property type="protein sequence ID" value="CAG8710856.1"/>
    <property type="molecule type" value="Genomic_DNA"/>
</dbReference>
<name>A0A9N9HXZ9_FUNMO</name>
<comment type="caution">
    <text evidence="2">The sequence shown here is derived from an EMBL/GenBank/DDBJ whole genome shotgun (WGS) entry which is preliminary data.</text>
</comment>
<reference evidence="2" key="1">
    <citation type="submission" date="2021-06" db="EMBL/GenBank/DDBJ databases">
        <authorList>
            <person name="Kallberg Y."/>
            <person name="Tangrot J."/>
            <person name="Rosling A."/>
        </authorList>
    </citation>
    <scope>NUCLEOTIDE SEQUENCE</scope>
    <source>
        <strain evidence="2">87-6 pot B 2015</strain>
    </source>
</reference>
<organism evidence="2 3">
    <name type="scientific">Funneliformis mosseae</name>
    <name type="common">Endomycorrhizal fungus</name>
    <name type="synonym">Glomus mosseae</name>
    <dbReference type="NCBI Taxonomy" id="27381"/>
    <lineage>
        <taxon>Eukaryota</taxon>
        <taxon>Fungi</taxon>
        <taxon>Fungi incertae sedis</taxon>
        <taxon>Mucoromycota</taxon>
        <taxon>Glomeromycotina</taxon>
        <taxon>Glomeromycetes</taxon>
        <taxon>Glomerales</taxon>
        <taxon>Glomeraceae</taxon>
        <taxon>Funneliformis</taxon>
    </lineage>
</organism>
<feature type="compositionally biased region" description="Basic residues" evidence="1">
    <location>
        <begin position="42"/>
        <end position="53"/>
    </location>
</feature>
<protein>
    <submittedName>
        <fullName evidence="2">11152_t:CDS:1</fullName>
    </submittedName>
</protein>
<feature type="region of interest" description="Disordered" evidence="1">
    <location>
        <begin position="76"/>
        <end position="96"/>
    </location>
</feature>
<feature type="non-terminal residue" evidence="2">
    <location>
        <position position="125"/>
    </location>
</feature>
<dbReference type="AlphaFoldDB" id="A0A9N9HXZ9"/>
<feature type="region of interest" description="Disordered" evidence="1">
    <location>
        <begin position="33"/>
        <end position="59"/>
    </location>
</feature>
<dbReference type="Proteomes" id="UP000789375">
    <property type="component" value="Unassembled WGS sequence"/>
</dbReference>
<proteinExistence type="predicted"/>
<gene>
    <name evidence="2" type="ORF">FMOSSE_LOCUS14310</name>
</gene>
<evidence type="ECO:0000313" key="3">
    <source>
        <dbReference type="Proteomes" id="UP000789375"/>
    </source>
</evidence>
<feature type="non-terminal residue" evidence="2">
    <location>
        <position position="1"/>
    </location>
</feature>
<accession>A0A9N9HXZ9</accession>
<sequence length="125" mass="14460">EKRNKTYKTAKCLACINANDLSLIVEEINNKRENEQKDDRQKRLKKAHSKKRSREVYDDNQDVTSLVSTLPSINSTRSLSTQSTQPTFTDTQPSNDSILFYMPQRLTTESTKHWHNLVLRTTVSC</sequence>